<accession>H0EGL4</accession>
<name>H0EGL4_GLAL7</name>
<dbReference type="InParanoid" id="H0EGL4"/>
<proteinExistence type="predicted"/>
<protein>
    <submittedName>
        <fullName evidence="2">Uncharacterized protein</fullName>
    </submittedName>
</protein>
<feature type="region of interest" description="Disordered" evidence="1">
    <location>
        <begin position="1"/>
        <end position="24"/>
    </location>
</feature>
<evidence type="ECO:0000256" key="1">
    <source>
        <dbReference type="SAM" id="MobiDB-lite"/>
    </source>
</evidence>
<evidence type="ECO:0000313" key="2">
    <source>
        <dbReference type="EMBL" id="EHL02288.1"/>
    </source>
</evidence>
<dbReference type="AlphaFoldDB" id="H0EGL4"/>
<gene>
    <name evidence="2" type="ORF">M7I_1631</name>
</gene>
<reference evidence="2 3" key="1">
    <citation type="journal article" date="2012" name="Eukaryot. Cell">
        <title>Genome sequence of the fungus Glarea lozoyensis: the first genome sequence of a species from the Helotiaceae family.</title>
        <authorList>
            <person name="Youssar L."/>
            <person name="Gruening B.A."/>
            <person name="Erxleben A."/>
            <person name="Guenther S."/>
            <person name="Huettel W."/>
        </authorList>
    </citation>
    <scope>NUCLEOTIDE SEQUENCE [LARGE SCALE GENOMIC DNA]</scope>
    <source>
        <strain evidence="3">ATCC 74030 / MF5533</strain>
    </source>
</reference>
<dbReference type="HOGENOM" id="CLU_2320634_0_0_1"/>
<dbReference type="Proteomes" id="UP000005446">
    <property type="component" value="Unassembled WGS sequence"/>
</dbReference>
<dbReference type="EMBL" id="AGUE01000028">
    <property type="protein sequence ID" value="EHL02288.1"/>
    <property type="molecule type" value="Genomic_DNA"/>
</dbReference>
<keyword evidence="3" id="KW-1185">Reference proteome</keyword>
<dbReference type="OrthoDB" id="10386493at2759"/>
<organism evidence="2 3">
    <name type="scientific">Glarea lozoyensis (strain ATCC 74030 / MF5533)</name>
    <dbReference type="NCBI Taxonomy" id="1104152"/>
    <lineage>
        <taxon>Eukaryota</taxon>
        <taxon>Fungi</taxon>
        <taxon>Dikarya</taxon>
        <taxon>Ascomycota</taxon>
        <taxon>Pezizomycotina</taxon>
        <taxon>Leotiomycetes</taxon>
        <taxon>Helotiales</taxon>
        <taxon>Helotiaceae</taxon>
        <taxon>Glarea</taxon>
    </lineage>
</organism>
<sequence length="99" mass="11597">MAKPNLPLPVVQKETHQEQPEPGLDVCDIETWSDLVKEKSKLDIAISNWERVSQAQTRAGQPVVENLINATFERFKEKRGEWSTQEWQVIEQIMQYQFQ</sequence>
<evidence type="ECO:0000313" key="3">
    <source>
        <dbReference type="Proteomes" id="UP000005446"/>
    </source>
</evidence>
<comment type="caution">
    <text evidence="2">The sequence shown here is derived from an EMBL/GenBank/DDBJ whole genome shotgun (WGS) entry which is preliminary data.</text>
</comment>